<dbReference type="PROSITE" id="PS00211">
    <property type="entry name" value="ABC_TRANSPORTER_1"/>
    <property type="match status" value="1"/>
</dbReference>
<evidence type="ECO:0000256" key="4">
    <source>
        <dbReference type="ARBA" id="ARBA00022840"/>
    </source>
</evidence>
<evidence type="ECO:0000256" key="1">
    <source>
        <dbReference type="ARBA" id="ARBA00005417"/>
    </source>
</evidence>
<protein>
    <submittedName>
        <fullName evidence="7">ABC transporter ATP-binding protein</fullName>
    </submittedName>
</protein>
<dbReference type="PANTHER" id="PTHR43820:SF4">
    <property type="entry name" value="HIGH-AFFINITY BRANCHED-CHAIN AMINO ACID TRANSPORT ATP-BINDING PROTEIN LIVF"/>
    <property type="match status" value="1"/>
</dbReference>
<accession>A0A810QBS1</accession>
<sequence>MLKMEGLKASYGEIEVLHGIDVEVSQGEIVAVIGANSSGKSTMLTCISRLMPITGGSMTFCGADISRMRPEEVVNLGLIQCPEGRQLFPKLTVRENLELGAFCKRARGDKGRTLEQVFAFLPRLKERENQQAGTLSGGEAQMLAIGRSMMAKPRLLMLDEPSLGLAPIVVLDIMRLVKRMRDEDGVTVLLVEQNVKQSLKTADRAYVLENGNVAAKGRPEELLASEEVRKAYLGI</sequence>
<dbReference type="AlphaFoldDB" id="A0A810QBS1"/>
<evidence type="ECO:0000313" key="7">
    <source>
        <dbReference type="EMBL" id="BCK85718.1"/>
    </source>
</evidence>
<feature type="domain" description="ABC transporter" evidence="6">
    <location>
        <begin position="2"/>
        <end position="235"/>
    </location>
</feature>
<dbReference type="GO" id="GO:0015658">
    <property type="term" value="F:branched-chain amino acid transmembrane transporter activity"/>
    <property type="evidence" value="ECO:0007669"/>
    <property type="project" value="TreeGrafter"/>
</dbReference>
<dbReference type="PROSITE" id="PS50893">
    <property type="entry name" value="ABC_TRANSPORTER_2"/>
    <property type="match status" value="1"/>
</dbReference>
<dbReference type="InterPro" id="IPR052156">
    <property type="entry name" value="BCAA_Transport_ATP-bd_LivF"/>
</dbReference>
<evidence type="ECO:0000256" key="3">
    <source>
        <dbReference type="ARBA" id="ARBA00022741"/>
    </source>
</evidence>
<geneLocation type="plasmid" evidence="7 8">
    <name>pMM59_01</name>
</geneLocation>
<dbReference type="InterPro" id="IPR017871">
    <property type="entry name" value="ABC_transporter-like_CS"/>
</dbReference>
<evidence type="ECO:0000256" key="2">
    <source>
        <dbReference type="ARBA" id="ARBA00022448"/>
    </source>
</evidence>
<dbReference type="Gene3D" id="3.40.50.300">
    <property type="entry name" value="P-loop containing nucleotide triphosphate hydrolases"/>
    <property type="match status" value="1"/>
</dbReference>
<name>A0A810QBS1_9FIRM</name>
<reference evidence="7" key="1">
    <citation type="submission" date="2020-09" db="EMBL/GenBank/DDBJ databases">
        <title>New species isolated from human feces.</title>
        <authorList>
            <person name="Kitahara M."/>
            <person name="Shigeno Y."/>
            <person name="Shime M."/>
            <person name="Matsumoto Y."/>
            <person name="Nakamura S."/>
            <person name="Motooka D."/>
            <person name="Fukuoka S."/>
            <person name="Nishikawa H."/>
            <person name="Benno Y."/>
        </authorList>
    </citation>
    <scope>NUCLEOTIDE SEQUENCE</scope>
    <source>
        <strain evidence="7">MM59</strain>
        <plasmid evidence="7">pMM59_01</plasmid>
    </source>
</reference>
<evidence type="ECO:0000313" key="8">
    <source>
        <dbReference type="Proteomes" id="UP000679848"/>
    </source>
</evidence>
<comment type="similarity">
    <text evidence="1">Belongs to the ABC transporter superfamily.</text>
</comment>
<dbReference type="CDD" id="cd03224">
    <property type="entry name" value="ABC_TM1139_LivF_branched"/>
    <property type="match status" value="1"/>
</dbReference>
<evidence type="ECO:0000259" key="6">
    <source>
        <dbReference type="PROSITE" id="PS50893"/>
    </source>
</evidence>
<evidence type="ECO:0000256" key="5">
    <source>
        <dbReference type="ARBA" id="ARBA00022970"/>
    </source>
</evidence>
<dbReference type="SUPFAM" id="SSF52540">
    <property type="entry name" value="P-loop containing nucleoside triphosphate hydrolases"/>
    <property type="match status" value="1"/>
</dbReference>
<keyword evidence="4 7" id="KW-0067">ATP-binding</keyword>
<keyword evidence="3" id="KW-0547">Nucleotide-binding</keyword>
<keyword evidence="7" id="KW-0614">Plasmid</keyword>
<keyword evidence="5" id="KW-0029">Amino-acid transport</keyword>
<dbReference type="EMBL" id="AP023421">
    <property type="protein sequence ID" value="BCK85718.1"/>
    <property type="molecule type" value="Genomic_DNA"/>
</dbReference>
<dbReference type="Proteomes" id="UP000679848">
    <property type="component" value="Plasmid pMM59_01"/>
</dbReference>
<organism evidence="7 8">
    <name type="scientific">Pusillibacter faecalis</name>
    <dbReference type="NCBI Taxonomy" id="2714358"/>
    <lineage>
        <taxon>Bacteria</taxon>
        <taxon>Bacillati</taxon>
        <taxon>Bacillota</taxon>
        <taxon>Clostridia</taxon>
        <taxon>Eubacteriales</taxon>
        <taxon>Oscillospiraceae</taxon>
        <taxon>Pusillibacter</taxon>
    </lineage>
</organism>
<dbReference type="PANTHER" id="PTHR43820">
    <property type="entry name" value="HIGH-AFFINITY BRANCHED-CHAIN AMINO ACID TRANSPORT ATP-BINDING PROTEIN LIVF"/>
    <property type="match status" value="1"/>
</dbReference>
<dbReference type="Pfam" id="PF00005">
    <property type="entry name" value="ABC_tran"/>
    <property type="match status" value="1"/>
</dbReference>
<keyword evidence="2" id="KW-0813">Transport</keyword>
<dbReference type="GO" id="GO:0015807">
    <property type="term" value="P:L-amino acid transport"/>
    <property type="evidence" value="ECO:0007669"/>
    <property type="project" value="TreeGrafter"/>
</dbReference>
<dbReference type="InterPro" id="IPR003439">
    <property type="entry name" value="ABC_transporter-like_ATP-bd"/>
</dbReference>
<dbReference type="InterPro" id="IPR027417">
    <property type="entry name" value="P-loop_NTPase"/>
</dbReference>
<dbReference type="RefSeq" id="WP_187028682.1">
    <property type="nucleotide sequence ID" value="NZ_AP023421.1"/>
</dbReference>
<dbReference type="SMART" id="SM00382">
    <property type="entry name" value="AAA"/>
    <property type="match status" value="1"/>
</dbReference>
<gene>
    <name evidence="7" type="ORF">MM59RIKEN_30370</name>
</gene>
<dbReference type="GO" id="GO:0005524">
    <property type="term" value="F:ATP binding"/>
    <property type="evidence" value="ECO:0007669"/>
    <property type="project" value="UniProtKB-KW"/>
</dbReference>
<proteinExistence type="inferred from homology"/>
<dbReference type="KEGG" id="pfaa:MM59RIKEN_30370"/>
<keyword evidence="8" id="KW-1185">Reference proteome</keyword>
<dbReference type="InterPro" id="IPR003593">
    <property type="entry name" value="AAA+_ATPase"/>
</dbReference>
<dbReference type="GO" id="GO:0016887">
    <property type="term" value="F:ATP hydrolysis activity"/>
    <property type="evidence" value="ECO:0007669"/>
    <property type="project" value="InterPro"/>
</dbReference>